<evidence type="ECO:0000256" key="11">
    <source>
        <dbReference type="ARBA" id="ARBA00049280"/>
    </source>
</evidence>
<feature type="binding site" evidence="12">
    <location>
        <position position="292"/>
    </location>
    <ligand>
        <name>ATP</name>
        <dbReference type="ChEBI" id="CHEBI:30616"/>
    </ligand>
</feature>
<evidence type="ECO:0000256" key="6">
    <source>
        <dbReference type="ARBA" id="ARBA00022777"/>
    </source>
</evidence>
<keyword evidence="4" id="KW-0808">Transferase</keyword>
<evidence type="ECO:0000256" key="8">
    <source>
        <dbReference type="ARBA" id="ARBA00023242"/>
    </source>
</evidence>
<evidence type="ECO:0000259" key="14">
    <source>
        <dbReference type="PROSITE" id="PS50011"/>
    </source>
</evidence>
<feature type="compositionally biased region" description="Basic and acidic residues" evidence="13">
    <location>
        <begin position="221"/>
        <end position="231"/>
    </location>
</feature>
<dbReference type="InterPro" id="IPR000719">
    <property type="entry name" value="Prot_kinase_dom"/>
</dbReference>
<evidence type="ECO:0000256" key="1">
    <source>
        <dbReference type="ARBA" id="ARBA00004123"/>
    </source>
</evidence>
<dbReference type="PROSITE" id="PS50011">
    <property type="entry name" value="PROTEIN_KINASE_DOM"/>
    <property type="match status" value="1"/>
</dbReference>
<feature type="compositionally biased region" description="Pro residues" evidence="13">
    <location>
        <begin position="183"/>
        <end position="220"/>
    </location>
</feature>
<evidence type="ECO:0000256" key="13">
    <source>
        <dbReference type="SAM" id="MobiDB-lite"/>
    </source>
</evidence>
<accession>A0A8H6S286</accession>
<dbReference type="Proteomes" id="UP000636479">
    <property type="component" value="Unassembled WGS sequence"/>
</dbReference>
<evidence type="ECO:0000256" key="7">
    <source>
        <dbReference type="ARBA" id="ARBA00022840"/>
    </source>
</evidence>
<evidence type="ECO:0000313" key="15">
    <source>
        <dbReference type="EMBL" id="KAF7289975.1"/>
    </source>
</evidence>
<gene>
    <name evidence="15" type="ORF">MIND_01372800</name>
</gene>
<comment type="catalytic activity">
    <reaction evidence="10">
        <text>L-seryl-[protein] + ATP = O-phospho-L-seryl-[protein] + ADP + H(+)</text>
        <dbReference type="Rhea" id="RHEA:17989"/>
        <dbReference type="Rhea" id="RHEA-COMP:9863"/>
        <dbReference type="Rhea" id="RHEA-COMP:11604"/>
        <dbReference type="ChEBI" id="CHEBI:15378"/>
        <dbReference type="ChEBI" id="CHEBI:29999"/>
        <dbReference type="ChEBI" id="CHEBI:30616"/>
        <dbReference type="ChEBI" id="CHEBI:83421"/>
        <dbReference type="ChEBI" id="CHEBI:456216"/>
        <dbReference type="EC" id="2.7.11.22"/>
    </reaction>
</comment>
<dbReference type="PANTHER" id="PTHR24056">
    <property type="entry name" value="CELL DIVISION PROTEIN KINASE"/>
    <property type="match status" value="1"/>
</dbReference>
<feature type="region of interest" description="Disordered" evidence="13">
    <location>
        <begin position="580"/>
        <end position="631"/>
    </location>
</feature>
<evidence type="ECO:0000256" key="12">
    <source>
        <dbReference type="PROSITE-ProRule" id="PRU10141"/>
    </source>
</evidence>
<dbReference type="InterPro" id="IPR011009">
    <property type="entry name" value="Kinase-like_dom_sf"/>
</dbReference>
<proteinExistence type="inferred from homology"/>
<feature type="compositionally biased region" description="Polar residues" evidence="13">
    <location>
        <begin position="608"/>
        <end position="618"/>
    </location>
</feature>
<dbReference type="FunFam" id="3.30.200.20:FF:000124">
    <property type="entry name" value="Cyclin-dependent kinase 4"/>
    <property type="match status" value="1"/>
</dbReference>
<feature type="compositionally biased region" description="Basic residues" evidence="13">
    <location>
        <begin position="117"/>
        <end position="140"/>
    </location>
</feature>
<comment type="similarity">
    <text evidence="2">Belongs to the protein kinase superfamily. CMGC Ser/Thr protein kinase family. CDC2/CDKX subfamily.</text>
</comment>
<evidence type="ECO:0000256" key="5">
    <source>
        <dbReference type="ARBA" id="ARBA00022741"/>
    </source>
</evidence>
<protein>
    <submittedName>
        <fullName evidence="15">NTF2 domain-containing protein</fullName>
    </submittedName>
</protein>
<evidence type="ECO:0000256" key="4">
    <source>
        <dbReference type="ARBA" id="ARBA00022679"/>
    </source>
</evidence>
<feature type="compositionally biased region" description="Pro residues" evidence="13">
    <location>
        <begin position="589"/>
        <end position="598"/>
    </location>
</feature>
<keyword evidence="7 12" id="KW-0067">ATP-binding</keyword>
<evidence type="ECO:0000313" key="16">
    <source>
        <dbReference type="Proteomes" id="UP000636479"/>
    </source>
</evidence>
<feature type="domain" description="Protein kinase" evidence="14">
    <location>
        <begin position="263"/>
        <end position="559"/>
    </location>
</feature>
<dbReference type="PROSITE" id="PS00107">
    <property type="entry name" value="PROTEIN_KINASE_ATP"/>
    <property type="match status" value="1"/>
</dbReference>
<dbReference type="PANTHER" id="PTHR24056:SF233">
    <property type="entry name" value="CYCLIN-DEPENDENT KINASE 9"/>
    <property type="match status" value="1"/>
</dbReference>
<reference evidence="15" key="1">
    <citation type="submission" date="2020-05" db="EMBL/GenBank/DDBJ databases">
        <title>Mycena genomes resolve the evolution of fungal bioluminescence.</title>
        <authorList>
            <person name="Tsai I.J."/>
        </authorList>
    </citation>
    <scope>NUCLEOTIDE SEQUENCE</scope>
    <source>
        <strain evidence="15">171206Taipei</strain>
    </source>
</reference>
<dbReference type="AlphaFoldDB" id="A0A8H6S286"/>
<feature type="compositionally biased region" description="Basic and acidic residues" evidence="13">
    <location>
        <begin position="85"/>
        <end position="116"/>
    </location>
</feature>
<dbReference type="SUPFAM" id="SSF56112">
    <property type="entry name" value="Protein kinase-like (PK-like)"/>
    <property type="match status" value="1"/>
</dbReference>
<dbReference type="GO" id="GO:0005634">
    <property type="term" value="C:nucleus"/>
    <property type="evidence" value="ECO:0007669"/>
    <property type="project" value="UniProtKB-SubCell"/>
</dbReference>
<name>A0A8H6S286_9AGAR</name>
<evidence type="ECO:0000256" key="10">
    <source>
        <dbReference type="ARBA" id="ARBA00048367"/>
    </source>
</evidence>
<dbReference type="InterPro" id="IPR017441">
    <property type="entry name" value="Protein_kinase_ATP_BS"/>
</dbReference>
<keyword evidence="3" id="KW-0723">Serine/threonine-protein kinase</keyword>
<dbReference type="InterPro" id="IPR008271">
    <property type="entry name" value="Ser/Thr_kinase_AS"/>
</dbReference>
<keyword evidence="16" id="KW-1185">Reference proteome</keyword>
<organism evidence="15 16">
    <name type="scientific">Mycena indigotica</name>
    <dbReference type="NCBI Taxonomy" id="2126181"/>
    <lineage>
        <taxon>Eukaryota</taxon>
        <taxon>Fungi</taxon>
        <taxon>Dikarya</taxon>
        <taxon>Basidiomycota</taxon>
        <taxon>Agaricomycotina</taxon>
        <taxon>Agaricomycetes</taxon>
        <taxon>Agaricomycetidae</taxon>
        <taxon>Agaricales</taxon>
        <taxon>Marasmiineae</taxon>
        <taxon>Mycenaceae</taxon>
        <taxon>Mycena</taxon>
    </lineage>
</organism>
<dbReference type="GO" id="GO:0005524">
    <property type="term" value="F:ATP binding"/>
    <property type="evidence" value="ECO:0007669"/>
    <property type="project" value="UniProtKB-UniRule"/>
</dbReference>
<dbReference type="FunFam" id="1.10.510.10:FF:000415">
    <property type="entry name" value="CMGC/CDK/CRK7 protein kinase, variant"/>
    <property type="match status" value="1"/>
</dbReference>
<dbReference type="PROSITE" id="PS00108">
    <property type="entry name" value="PROTEIN_KINASE_ST"/>
    <property type="match status" value="1"/>
</dbReference>
<keyword evidence="5 12" id="KW-0547">Nucleotide-binding</keyword>
<feature type="compositionally biased region" description="Basic and acidic residues" evidence="13">
    <location>
        <begin position="141"/>
        <end position="159"/>
    </location>
</feature>
<dbReference type="InterPro" id="IPR050108">
    <property type="entry name" value="CDK"/>
</dbReference>
<dbReference type="GO" id="GO:0004693">
    <property type="term" value="F:cyclin-dependent protein serine/threonine kinase activity"/>
    <property type="evidence" value="ECO:0007669"/>
    <property type="project" value="UniProtKB-EC"/>
</dbReference>
<evidence type="ECO:0000256" key="2">
    <source>
        <dbReference type="ARBA" id="ARBA00006485"/>
    </source>
</evidence>
<dbReference type="RefSeq" id="XP_037213704.1">
    <property type="nucleotide sequence ID" value="XM_037370148.1"/>
</dbReference>
<dbReference type="SUPFAM" id="SSF52047">
    <property type="entry name" value="RNI-like"/>
    <property type="match status" value="1"/>
</dbReference>
<feature type="region of interest" description="Disordered" evidence="13">
    <location>
        <begin position="1"/>
        <end position="247"/>
    </location>
</feature>
<comment type="caution">
    <text evidence="15">The sequence shown here is derived from an EMBL/GenBank/DDBJ whole genome shotgun (WGS) entry which is preliminary data.</text>
</comment>
<comment type="catalytic activity">
    <reaction evidence="11">
        <text>[DNA-directed RNA polymerase] + ATP = phospho-[DNA-directed RNA polymerase] + ADP + H(+)</text>
        <dbReference type="Rhea" id="RHEA:10216"/>
        <dbReference type="Rhea" id="RHEA-COMP:11321"/>
        <dbReference type="Rhea" id="RHEA-COMP:11322"/>
        <dbReference type="ChEBI" id="CHEBI:15378"/>
        <dbReference type="ChEBI" id="CHEBI:30616"/>
        <dbReference type="ChEBI" id="CHEBI:43176"/>
        <dbReference type="ChEBI" id="CHEBI:68546"/>
        <dbReference type="ChEBI" id="CHEBI:456216"/>
        <dbReference type="EC" id="2.7.11.23"/>
    </reaction>
</comment>
<dbReference type="Gene3D" id="3.30.200.20">
    <property type="entry name" value="Phosphorylase Kinase, domain 1"/>
    <property type="match status" value="1"/>
</dbReference>
<dbReference type="OrthoDB" id="28397at2759"/>
<dbReference type="Pfam" id="PF00069">
    <property type="entry name" value="Pkinase"/>
    <property type="match status" value="1"/>
</dbReference>
<keyword evidence="6" id="KW-0418">Kinase</keyword>
<dbReference type="GO" id="GO:0008353">
    <property type="term" value="F:RNA polymerase II CTD heptapeptide repeat kinase activity"/>
    <property type="evidence" value="ECO:0007669"/>
    <property type="project" value="UniProtKB-EC"/>
</dbReference>
<dbReference type="SMART" id="SM00220">
    <property type="entry name" value="S_TKc"/>
    <property type="match status" value="1"/>
</dbReference>
<dbReference type="Gene3D" id="1.10.510.10">
    <property type="entry name" value="Transferase(Phosphotransferase) domain 1"/>
    <property type="match status" value="1"/>
</dbReference>
<feature type="compositionally biased region" description="Basic and acidic residues" evidence="13">
    <location>
        <begin position="619"/>
        <end position="631"/>
    </location>
</feature>
<sequence>MPSKRPASHSPAGERRPKRQQTSSPPEEGEVNDDRPKLPPTLPPKPAHAGLPPKPSTDSRTKIPFPFKKKNAQPAPMQNNVFEQFETRREDDRRATREIEQRKPTMRGGDHWESSRYRGRRSPSPRRRSRSPYHNHNRGRSRYDDRSYRARDNHYRPSDQYRPISPHSHQYRPISPHSHSSPRHPPPQPAHSPPPPPPPDIRLNNPLPPKPPPPISPPRKQPPEIRKEVARTTRRTPPPRRSQQAEEIAYGRTFKGCGNQYDYEITTKLGEGTFGEVHKAHHPASNSLVALKRILMHNEKEGMPVTALREIKILKALNHSCIVNILDMFVVRSTSKDPLSVYMVFPYMDHDLAGLLENERVKLQPSQIKLYMKQLLEGTEYMHRNHILHRDMKAANLLINNQGTLLIADFGLARAFDSGDNPNRGHKERKYTNCVVTRWYRPPELLLGARHYGGEVDMWGIGCVLGEMFMRRPILPGTSDVDQLEKIFMLCGSPNQHTWPNFDVLPGCEGIKGYGQHHRKIKTTFEHIGSETVDLLEQLLICNPRQRITASAALDHDYFWTDPLPADPKTLPRYDASHEFDKRAHRQPPQAPQPPYIPPTYTGDRNSRPGTWSRPQQARQHEPSRPRRDDRQRLNLALPARPQGIFELAADEDVIFHHALPTSMAESAWFRDVNGTWQLRSPQEAIEEVQRRSYGTKRAIIQTSKKWREIGSQFLFRCLFFDSPEQLVECHVALESYIATTSTQSLGWWTRRIHITRRVFSQQNTNTEPLRDVLAGIIQHCPNLEMFLLDSAVGSTTLGPIVDALATFSTKSLRTFGVTVLSPALPRLIWALDSLRHLFAVQVQVDLRGVDTLYDETPLGAAHDIQLRLPNLRQLSVRGHIQQLVEQATGWQMPSLRFFSIHTTESLDLPDVQGFLANHGSALHFLDVYLTARQSLPQILAACPSLNTLVFNGDWRIVGVEDDSASNPLPLAHTSLVNVGMHQLFRAFGFDPAIDKMAQEGATNLPVDIDLTLSYNDRTLDALVKRPDFPSLARIRAVDPQLLRELNVANGPKEQGGGMERWEQWWDKTAVAGVRLEDCTGNLLGELPQDDAEVVEEEDSFESWDDDDDYYSQPGSRRVSNLDELKELLEECRAMDLERDDDYLHQSPEMHLLKTRDFLVGHLQ</sequence>
<keyword evidence="8" id="KW-0539">Nucleus</keyword>
<dbReference type="GeneID" id="59352664"/>
<comment type="catalytic activity">
    <reaction evidence="9">
        <text>L-threonyl-[protein] + ATP = O-phospho-L-threonyl-[protein] + ADP + H(+)</text>
        <dbReference type="Rhea" id="RHEA:46608"/>
        <dbReference type="Rhea" id="RHEA-COMP:11060"/>
        <dbReference type="Rhea" id="RHEA-COMP:11605"/>
        <dbReference type="ChEBI" id="CHEBI:15378"/>
        <dbReference type="ChEBI" id="CHEBI:30013"/>
        <dbReference type="ChEBI" id="CHEBI:30616"/>
        <dbReference type="ChEBI" id="CHEBI:61977"/>
        <dbReference type="ChEBI" id="CHEBI:456216"/>
        <dbReference type="EC" id="2.7.11.22"/>
    </reaction>
</comment>
<dbReference type="EMBL" id="JACAZF010000016">
    <property type="protein sequence ID" value="KAF7289975.1"/>
    <property type="molecule type" value="Genomic_DNA"/>
</dbReference>
<evidence type="ECO:0000256" key="9">
    <source>
        <dbReference type="ARBA" id="ARBA00047811"/>
    </source>
</evidence>
<evidence type="ECO:0000256" key="3">
    <source>
        <dbReference type="ARBA" id="ARBA00022527"/>
    </source>
</evidence>
<comment type="subcellular location">
    <subcellularLocation>
        <location evidence="1">Nucleus</location>
    </subcellularLocation>
</comment>